<dbReference type="PANTHER" id="PTHR30483">
    <property type="entry name" value="LEUCINE-SPECIFIC-BINDING PROTEIN"/>
    <property type="match status" value="1"/>
</dbReference>
<proteinExistence type="inferred from homology"/>
<sequence length="399" mass="42547">MGWKRLVLALAASCAMTAAVAQDKVKIGVLTDLSGVLSASTGPTDVEAARMAIEDFGGSVLGQPIELISADHQNKPDLASVIARSWFDTEGVTAIADVPNSAAALAVQGIIKDRKKIALFSGPATARLFNEDCAATSFHWVFDTRAIAHGLGNAILAQGGKDWFLVAADYAFGAQMAKDLDAIVKARGGRISGIVRHPTNVSDYSSFLLQAQASGAKIVAFANAGFDTINAIKQANEFGIVAAGQKIAALVVVISDIHSLGLAQTQGLVSVTAFYHDRDEASRAWSKRFFDRTGRMPGQFQAGVYSAVQHYLRAVRDAKTTEANAVAEAMRARPVDDFFAPGAKIRKDGRLMNDMYLFEVKKPADSKGPWDLWNIVARLPAEEIIAPLSESTCPLVKAP</sequence>
<dbReference type="PANTHER" id="PTHR30483:SF6">
    <property type="entry name" value="PERIPLASMIC BINDING PROTEIN OF ABC TRANSPORTER FOR NATURAL AMINO ACIDS"/>
    <property type="match status" value="1"/>
</dbReference>
<accession>A0A4V6PZJ2</accession>
<dbReference type="InterPro" id="IPR028082">
    <property type="entry name" value="Peripla_BP_I"/>
</dbReference>
<dbReference type="CDD" id="cd06327">
    <property type="entry name" value="PBP1_SBP-like"/>
    <property type="match status" value="1"/>
</dbReference>
<dbReference type="InterPro" id="IPR051010">
    <property type="entry name" value="BCAA_transport"/>
</dbReference>
<keyword evidence="3" id="KW-0813">Transport</keyword>
<protein>
    <submittedName>
        <fullName evidence="6">Branched-chain amino acid transport system substrate-binding protein</fullName>
    </submittedName>
</protein>
<dbReference type="RefSeq" id="WP_133771155.1">
    <property type="nucleotide sequence ID" value="NZ_SNZR01000013.1"/>
</dbReference>
<comment type="similarity">
    <text evidence="1">Belongs to the leucine-binding protein family.</text>
</comment>
<comment type="caution">
    <text evidence="6">The sequence shown here is derived from an EMBL/GenBank/DDBJ whole genome shotgun (WGS) entry which is preliminary data.</text>
</comment>
<dbReference type="OrthoDB" id="5794591at2"/>
<dbReference type="EMBL" id="SNZR01000013">
    <property type="protein sequence ID" value="TDR90059.1"/>
    <property type="molecule type" value="Genomic_DNA"/>
</dbReference>
<gene>
    <name evidence="6" type="ORF">EV668_2897</name>
</gene>
<feature type="signal peptide" evidence="4">
    <location>
        <begin position="1"/>
        <end position="21"/>
    </location>
</feature>
<evidence type="ECO:0000256" key="4">
    <source>
        <dbReference type="SAM" id="SignalP"/>
    </source>
</evidence>
<keyword evidence="7" id="KW-1185">Reference proteome</keyword>
<dbReference type="Pfam" id="PF13458">
    <property type="entry name" value="Peripla_BP_6"/>
    <property type="match status" value="1"/>
</dbReference>
<dbReference type="AlphaFoldDB" id="A0A4V6PZJ2"/>
<name>A0A4V6PZJ2_9HYPH</name>
<dbReference type="Gene3D" id="3.40.50.2300">
    <property type="match status" value="2"/>
</dbReference>
<evidence type="ECO:0000313" key="6">
    <source>
        <dbReference type="EMBL" id="TDR90059.1"/>
    </source>
</evidence>
<organism evidence="6 7">
    <name type="scientific">Enterovirga rhinocerotis</name>
    <dbReference type="NCBI Taxonomy" id="1339210"/>
    <lineage>
        <taxon>Bacteria</taxon>
        <taxon>Pseudomonadati</taxon>
        <taxon>Pseudomonadota</taxon>
        <taxon>Alphaproteobacteria</taxon>
        <taxon>Hyphomicrobiales</taxon>
        <taxon>Methylobacteriaceae</taxon>
        <taxon>Enterovirga</taxon>
    </lineage>
</organism>
<dbReference type="InterPro" id="IPR028081">
    <property type="entry name" value="Leu-bd"/>
</dbReference>
<evidence type="ECO:0000256" key="3">
    <source>
        <dbReference type="ARBA" id="ARBA00022970"/>
    </source>
</evidence>
<dbReference type="Proteomes" id="UP000295122">
    <property type="component" value="Unassembled WGS sequence"/>
</dbReference>
<reference evidence="6 7" key="1">
    <citation type="submission" date="2019-03" db="EMBL/GenBank/DDBJ databases">
        <title>Genomic Encyclopedia of Type Strains, Phase IV (KMG-IV): sequencing the most valuable type-strain genomes for metagenomic binning, comparative biology and taxonomic classification.</title>
        <authorList>
            <person name="Goeker M."/>
        </authorList>
    </citation>
    <scope>NUCLEOTIDE SEQUENCE [LARGE SCALE GENOMIC DNA]</scope>
    <source>
        <strain evidence="6 7">DSM 25903</strain>
    </source>
</reference>
<feature type="chain" id="PRO_5020908246" evidence="4">
    <location>
        <begin position="22"/>
        <end position="399"/>
    </location>
</feature>
<keyword evidence="2 4" id="KW-0732">Signal</keyword>
<evidence type="ECO:0000313" key="7">
    <source>
        <dbReference type="Proteomes" id="UP000295122"/>
    </source>
</evidence>
<evidence type="ECO:0000256" key="2">
    <source>
        <dbReference type="ARBA" id="ARBA00022729"/>
    </source>
</evidence>
<dbReference type="GO" id="GO:0006865">
    <property type="term" value="P:amino acid transport"/>
    <property type="evidence" value="ECO:0007669"/>
    <property type="project" value="UniProtKB-KW"/>
</dbReference>
<feature type="domain" description="Leucine-binding protein" evidence="5">
    <location>
        <begin position="24"/>
        <end position="361"/>
    </location>
</feature>
<keyword evidence="3" id="KW-0029">Amino-acid transport</keyword>
<evidence type="ECO:0000259" key="5">
    <source>
        <dbReference type="Pfam" id="PF13458"/>
    </source>
</evidence>
<dbReference type="SUPFAM" id="SSF53822">
    <property type="entry name" value="Periplasmic binding protein-like I"/>
    <property type="match status" value="1"/>
</dbReference>
<evidence type="ECO:0000256" key="1">
    <source>
        <dbReference type="ARBA" id="ARBA00010062"/>
    </source>
</evidence>